<keyword evidence="1" id="KW-0378">Hydrolase</keyword>
<protein>
    <submittedName>
        <fullName evidence="1">Alpha/beta hydrolase superfamily protein</fullName>
    </submittedName>
</protein>
<dbReference type="AlphaFoldDB" id="Q04H09"/>
<dbReference type="PATRIC" id="fig|203123.7.peg.294"/>
<dbReference type="Gene3D" id="3.40.50.1820">
    <property type="entry name" value="alpha/beta hydrolase"/>
    <property type="match status" value="1"/>
</dbReference>
<organism evidence="1 2">
    <name type="scientific">Oenococcus oeni (strain ATCC BAA-331 / PSU-1)</name>
    <dbReference type="NCBI Taxonomy" id="203123"/>
    <lineage>
        <taxon>Bacteria</taxon>
        <taxon>Bacillati</taxon>
        <taxon>Bacillota</taxon>
        <taxon>Bacilli</taxon>
        <taxon>Lactobacillales</taxon>
        <taxon>Lactobacillaceae</taxon>
        <taxon>Oenococcus</taxon>
    </lineage>
</organism>
<keyword evidence="2" id="KW-1185">Reference proteome</keyword>
<reference evidence="1 2" key="1">
    <citation type="journal article" date="2006" name="Proc. Natl. Acad. Sci. U.S.A.">
        <title>Comparative genomics of the lactic acid bacteria.</title>
        <authorList>
            <person name="Makarova K."/>
            <person name="Slesarev A."/>
            <person name="Wolf Y."/>
            <person name="Sorokin A."/>
            <person name="Mirkin B."/>
            <person name="Koonin E."/>
            <person name="Pavlov A."/>
            <person name="Pavlova N."/>
            <person name="Karamychev V."/>
            <person name="Polouchine N."/>
            <person name="Shakhova V."/>
            <person name="Grigoriev I."/>
            <person name="Lou Y."/>
            <person name="Rohksar D."/>
            <person name="Lucas S."/>
            <person name="Huang K."/>
            <person name="Goodstein D.M."/>
            <person name="Hawkins T."/>
            <person name="Plengvidhya V."/>
            <person name="Welker D."/>
            <person name="Hughes J."/>
            <person name="Goh Y."/>
            <person name="Benson A."/>
            <person name="Baldwin K."/>
            <person name="Lee J.H."/>
            <person name="Diaz-Muniz I."/>
            <person name="Dosti B."/>
            <person name="Smeianov V."/>
            <person name="Wechter W."/>
            <person name="Barabote R."/>
            <person name="Lorca G."/>
            <person name="Altermann E."/>
            <person name="Barrangou R."/>
            <person name="Ganesan B."/>
            <person name="Xie Y."/>
            <person name="Rawsthorne H."/>
            <person name="Tamir D."/>
            <person name="Parker C."/>
            <person name="Breidt F."/>
            <person name="Broadbent J."/>
            <person name="Hutkins R."/>
            <person name="O'Sullivan D."/>
            <person name="Steele J."/>
            <person name="Unlu G."/>
            <person name="Saier M."/>
            <person name="Klaenhammer T."/>
            <person name="Richardson P."/>
            <person name="Kozyavkin S."/>
            <person name="Weimer B."/>
            <person name="Mills D."/>
        </authorList>
    </citation>
    <scope>NUCLEOTIDE SEQUENCE [LARGE SCALE GENOMIC DNA]</scope>
    <source>
        <strain evidence="2">ATCC BAA-331 / PSU-1</strain>
    </source>
</reference>
<dbReference type="SUPFAM" id="SSF53474">
    <property type="entry name" value="alpha/beta-Hydrolases"/>
    <property type="match status" value="1"/>
</dbReference>
<dbReference type="KEGG" id="ooe:OEOE_0283"/>
<proteinExistence type="predicted"/>
<dbReference type="InterPro" id="IPR029058">
    <property type="entry name" value="AB_hydrolase_fold"/>
</dbReference>
<accession>Q04H09</accession>
<dbReference type="InterPro" id="IPR010315">
    <property type="entry name" value="DUF915_hydro-like"/>
</dbReference>
<dbReference type="RefSeq" id="WP_011677402.1">
    <property type="nucleotide sequence ID" value="NC_008528.1"/>
</dbReference>
<name>Q04H09_OENOB</name>
<dbReference type="STRING" id="203123.OEOE_0283"/>
<dbReference type="Proteomes" id="UP000000774">
    <property type="component" value="Chromosome"/>
</dbReference>
<dbReference type="EMBL" id="CP000411">
    <property type="protein sequence ID" value="ABJ56263.1"/>
    <property type="molecule type" value="Genomic_DNA"/>
</dbReference>
<dbReference type="Pfam" id="PF06028">
    <property type="entry name" value="DUF915"/>
    <property type="match status" value="1"/>
</dbReference>
<dbReference type="DNASU" id="4415621"/>
<gene>
    <name evidence="1" type="ordered locus">OEOE_0283</name>
</gene>
<dbReference type="GO" id="GO:0016787">
    <property type="term" value="F:hydrolase activity"/>
    <property type="evidence" value="ECO:0007669"/>
    <property type="project" value="UniProtKB-KW"/>
</dbReference>
<dbReference type="eggNOG" id="COG4814">
    <property type="taxonomic scope" value="Bacteria"/>
</dbReference>
<dbReference type="HOGENOM" id="CLU_077377_1_0_9"/>
<sequence>MRIIKNIILISLLFAIILVSLFFGEKWVRTNVKNQAIVYNSQLNPTVMISGSSANNHRFDNLVAILNRQSTTHSLLRVQVNEDNSISYSGRIRPNDSQPYIVIGFQNNSDGYANIKRQAKWLEIAMKFLQKRYHFNHFNAFGHSNGGLDWTIYLEKYFNQKSSTIGTLMTVGSPFNFSEKSESNRTQMLTDLIKNRSKLPRDMTVYSIAGTETYNDDGIVPIESVLSGKYVFQKNVHSYTQITVSGNDSEHSDLPTNPQIVQLIQRDILDGRGQKQSSNPVFNNH</sequence>
<evidence type="ECO:0000313" key="2">
    <source>
        <dbReference type="Proteomes" id="UP000000774"/>
    </source>
</evidence>
<evidence type="ECO:0000313" key="1">
    <source>
        <dbReference type="EMBL" id="ABJ56263.1"/>
    </source>
</evidence>